<evidence type="ECO:0000256" key="3">
    <source>
        <dbReference type="ARBA" id="ARBA00022553"/>
    </source>
</evidence>
<dbReference type="eggNOG" id="COG0642">
    <property type="taxonomic scope" value="Bacteria"/>
</dbReference>
<dbReference type="InterPro" id="IPR003661">
    <property type="entry name" value="HisK_dim/P_dom"/>
</dbReference>
<keyword evidence="8" id="KW-0808">Transferase</keyword>
<reference evidence="8 9" key="1">
    <citation type="submission" date="2006-02" db="EMBL/GenBank/DDBJ databases">
        <authorList>
            <person name="Moran M.A."/>
            <person name="Kjelleberg S."/>
            <person name="Egan S."/>
            <person name="Saunders N."/>
            <person name="Thomas T."/>
            <person name="Ferriera S."/>
            <person name="Johnson J."/>
            <person name="Kravitz S."/>
            <person name="Halpern A."/>
            <person name="Remington K."/>
            <person name="Beeson K."/>
            <person name="Tran B."/>
            <person name="Rogers Y.-H."/>
            <person name="Friedman R."/>
            <person name="Venter J.C."/>
        </authorList>
    </citation>
    <scope>NUCLEOTIDE SEQUENCE [LARGE SCALE GENOMIC DNA]</scope>
    <source>
        <strain evidence="8 9">D2</strain>
    </source>
</reference>
<protein>
    <recommendedName>
        <fullName evidence="2">histidine kinase</fullName>
        <ecNumber evidence="2">2.7.13.3</ecNumber>
    </recommendedName>
</protein>
<accession>A4CCE0</accession>
<dbReference type="SUPFAM" id="SSF55874">
    <property type="entry name" value="ATPase domain of HSP90 chaperone/DNA topoisomerase II/histidine kinase"/>
    <property type="match status" value="1"/>
</dbReference>
<proteinExistence type="predicted"/>
<dbReference type="InterPro" id="IPR004358">
    <property type="entry name" value="Sig_transdc_His_kin-like_C"/>
</dbReference>
<dbReference type="STRING" id="87626.PTD2_14377"/>
<feature type="domain" description="Histidine kinase" evidence="6">
    <location>
        <begin position="406"/>
        <end position="632"/>
    </location>
</feature>
<dbReference type="PROSITE" id="PS50110">
    <property type="entry name" value="RESPONSE_REGULATORY"/>
    <property type="match status" value="1"/>
</dbReference>
<dbReference type="FunFam" id="3.30.565.10:FF:000010">
    <property type="entry name" value="Sensor histidine kinase RcsC"/>
    <property type="match status" value="1"/>
</dbReference>
<keyword evidence="8" id="KW-0418">Kinase</keyword>
<gene>
    <name evidence="8" type="ORF">PTD2_14377</name>
</gene>
<dbReference type="SUPFAM" id="SSF52172">
    <property type="entry name" value="CheY-like"/>
    <property type="match status" value="1"/>
</dbReference>
<dbReference type="OrthoDB" id="9810730at2"/>
<evidence type="ECO:0000313" key="9">
    <source>
        <dbReference type="Proteomes" id="UP000006201"/>
    </source>
</evidence>
<dbReference type="InterPro" id="IPR003594">
    <property type="entry name" value="HATPase_dom"/>
</dbReference>
<dbReference type="InterPro" id="IPR005467">
    <property type="entry name" value="His_kinase_dom"/>
</dbReference>
<dbReference type="SMART" id="SM00388">
    <property type="entry name" value="HisKA"/>
    <property type="match status" value="1"/>
</dbReference>
<dbReference type="InterPro" id="IPR035965">
    <property type="entry name" value="PAS-like_dom_sf"/>
</dbReference>
<evidence type="ECO:0000259" key="6">
    <source>
        <dbReference type="PROSITE" id="PS50109"/>
    </source>
</evidence>
<evidence type="ECO:0000256" key="5">
    <source>
        <dbReference type="PROSITE-ProRule" id="PRU00169"/>
    </source>
</evidence>
<dbReference type="Pfam" id="PF00512">
    <property type="entry name" value="HisKA"/>
    <property type="match status" value="1"/>
</dbReference>
<comment type="catalytic activity">
    <reaction evidence="1">
        <text>ATP + protein L-histidine = ADP + protein N-phospho-L-histidine.</text>
        <dbReference type="EC" id="2.7.13.3"/>
    </reaction>
</comment>
<keyword evidence="9" id="KW-1185">Reference proteome</keyword>
<dbReference type="InterPro" id="IPR036890">
    <property type="entry name" value="HATPase_C_sf"/>
</dbReference>
<keyword evidence="3 5" id="KW-0597">Phosphoprotein</keyword>
<feature type="domain" description="Response regulatory" evidence="7">
    <location>
        <begin position="795"/>
        <end position="914"/>
    </location>
</feature>
<dbReference type="Pfam" id="PF00072">
    <property type="entry name" value="Response_reg"/>
    <property type="match status" value="1"/>
</dbReference>
<dbReference type="Gene3D" id="3.30.450.20">
    <property type="entry name" value="PAS domain"/>
    <property type="match status" value="2"/>
</dbReference>
<evidence type="ECO:0000313" key="8">
    <source>
        <dbReference type="EMBL" id="EAR27233.1"/>
    </source>
</evidence>
<dbReference type="SUPFAM" id="SSF55785">
    <property type="entry name" value="PYP-like sensor domain (PAS domain)"/>
    <property type="match status" value="2"/>
</dbReference>
<name>A4CCE0_9GAMM</name>
<dbReference type="SUPFAM" id="SSF47384">
    <property type="entry name" value="Homodimeric domain of signal transducing histidine kinase"/>
    <property type="match status" value="1"/>
</dbReference>
<evidence type="ECO:0000256" key="2">
    <source>
        <dbReference type="ARBA" id="ARBA00012438"/>
    </source>
</evidence>
<dbReference type="Gene3D" id="3.30.565.10">
    <property type="entry name" value="Histidine kinase-like ATPase, C-terminal domain"/>
    <property type="match status" value="1"/>
</dbReference>
<dbReference type="SMART" id="SM00448">
    <property type="entry name" value="REC"/>
    <property type="match status" value="1"/>
</dbReference>
<comment type="caution">
    <text evidence="8">The sequence shown here is derived from an EMBL/GenBank/DDBJ whole genome shotgun (WGS) entry which is preliminary data.</text>
</comment>
<dbReference type="Pfam" id="PF02518">
    <property type="entry name" value="HATPase_c"/>
    <property type="match status" value="1"/>
</dbReference>
<dbReference type="PANTHER" id="PTHR45339:SF1">
    <property type="entry name" value="HYBRID SIGNAL TRANSDUCTION HISTIDINE KINASE J"/>
    <property type="match status" value="1"/>
</dbReference>
<dbReference type="InterPro" id="IPR036097">
    <property type="entry name" value="HisK_dim/P_sf"/>
</dbReference>
<dbReference type="HOGENOM" id="CLU_000445_114_15_6"/>
<dbReference type="eggNOG" id="COG5002">
    <property type="taxonomic scope" value="Bacteria"/>
</dbReference>
<dbReference type="CDD" id="cd17546">
    <property type="entry name" value="REC_hyHK_CKI1_RcsC-like"/>
    <property type="match status" value="1"/>
</dbReference>
<dbReference type="PRINTS" id="PR00344">
    <property type="entry name" value="BCTRLSENSOR"/>
</dbReference>
<feature type="modified residue" description="4-aspartylphosphate" evidence="5">
    <location>
        <position position="844"/>
    </location>
</feature>
<organism evidence="8 9">
    <name type="scientific">Pseudoalteromonas tunicata D2</name>
    <dbReference type="NCBI Taxonomy" id="87626"/>
    <lineage>
        <taxon>Bacteria</taxon>
        <taxon>Pseudomonadati</taxon>
        <taxon>Pseudomonadota</taxon>
        <taxon>Gammaproteobacteria</taxon>
        <taxon>Alteromonadales</taxon>
        <taxon>Pseudoalteromonadaceae</taxon>
        <taxon>Pseudoalteromonas</taxon>
    </lineage>
</organism>
<sequence>MDEQYLSIIPILEFNQRYEVVSANLPCSQLLGFNKDQLNGVNLHKIFNFNHEILFSPTSTGQLGAESALVTTDSFRSFLLTKIYIEQMDSLKSIVVTVAETTQLSITNNISTQVKSDFNLLQNAVSGANIGIWRYNIMSKNTDFSQKSKELLGLAPHTELTWQTFIETVHPHDQVLFEAFFDNHLEFRLLLHFEFRIIVEGVYQWFELRGELVERTDGDSHIYGTLINCHQEKEMVIALNDANESKALAMEAGKIGTWRASKSGNDWTWNWDKLTNDIFQLDDDDIGCLEKWAERVHPEDIDQVLKQLESSLITGREFNEKYRGVLPSGEIIYVSARGVVGKNALDENYRIDGFCVDETEIYEAHAQLKKLNLELEARVEERTAELTQAITQAELASKIKSEFLAMMSHELRTPMNAIIGSLELLSLSINAHEESELINTASMSAHNLVNILNDILDINKIESGKLEIETHDFDHQQLIYNIVKTFESTASNQGVTLIIHEDTKMPPIVSGDEIRVRQIIMNIISNAVKFTAGNDKEIKIVTFCIQWRQIGGCLFEIIYEIIDTGIGINQETQKRLFTPFIQAEKSTTRKFGGTGLGLAISGKLADMMGGSIELKSHVGIGSKFTIKLPIWQNSNIPNSPNKDVLFDKITLIHFNHTDKVAATHINTIVSCFCHVLHDTELENYSPDDNDGMLIFIDLDIINHIDSYQLLSELAVPFVIFTDNSSLAQSRRALMTSHVYICHPQTISSIKAILIYCKNSAAHNDYIDQGDLDLDFNFSSQLIAPQQDTSNTLKSGILLVEDNVVNQKLIVKQLQRLGYQCEIASNGNEGFESWQKETYKLILTDCHMPELDGYNMTKKIRESESERQIVRIPIIAVTGAAMKGDEEYCFSFGMDDFVSKPIKLDNLKRILDRWYA</sequence>
<dbReference type="EMBL" id="AAOH01000006">
    <property type="protein sequence ID" value="EAR27233.1"/>
    <property type="molecule type" value="Genomic_DNA"/>
</dbReference>
<dbReference type="InterPro" id="IPR001789">
    <property type="entry name" value="Sig_transdc_resp-reg_receiver"/>
</dbReference>
<dbReference type="CDD" id="cd00082">
    <property type="entry name" value="HisKA"/>
    <property type="match status" value="1"/>
</dbReference>
<evidence type="ECO:0000256" key="4">
    <source>
        <dbReference type="ARBA" id="ARBA00023012"/>
    </source>
</evidence>
<dbReference type="InterPro" id="IPR000014">
    <property type="entry name" value="PAS"/>
</dbReference>
<dbReference type="CDD" id="cd16922">
    <property type="entry name" value="HATPase_EvgS-ArcB-TorS-like"/>
    <property type="match status" value="1"/>
</dbReference>
<keyword evidence="4" id="KW-0902">Two-component regulatory system</keyword>
<dbReference type="PANTHER" id="PTHR45339">
    <property type="entry name" value="HYBRID SIGNAL TRANSDUCTION HISTIDINE KINASE J"/>
    <property type="match status" value="1"/>
</dbReference>
<dbReference type="AlphaFoldDB" id="A4CCE0"/>
<dbReference type="CDD" id="cd00130">
    <property type="entry name" value="PAS"/>
    <property type="match status" value="1"/>
</dbReference>
<dbReference type="InterPro" id="IPR013655">
    <property type="entry name" value="PAS_fold_3"/>
</dbReference>
<dbReference type="InterPro" id="IPR011006">
    <property type="entry name" value="CheY-like_superfamily"/>
</dbReference>
<dbReference type="GO" id="GO:0000155">
    <property type="term" value="F:phosphorelay sensor kinase activity"/>
    <property type="evidence" value="ECO:0007669"/>
    <property type="project" value="InterPro"/>
</dbReference>
<dbReference type="PROSITE" id="PS50109">
    <property type="entry name" value="HIS_KIN"/>
    <property type="match status" value="1"/>
</dbReference>
<evidence type="ECO:0000259" key="7">
    <source>
        <dbReference type="PROSITE" id="PS50110"/>
    </source>
</evidence>
<evidence type="ECO:0000256" key="1">
    <source>
        <dbReference type="ARBA" id="ARBA00000085"/>
    </source>
</evidence>
<dbReference type="Pfam" id="PF08447">
    <property type="entry name" value="PAS_3"/>
    <property type="match status" value="1"/>
</dbReference>
<dbReference type="Gene3D" id="1.10.287.130">
    <property type="match status" value="1"/>
</dbReference>
<dbReference type="Gene3D" id="3.40.50.2300">
    <property type="match status" value="1"/>
</dbReference>
<dbReference type="SMART" id="SM00387">
    <property type="entry name" value="HATPase_c"/>
    <property type="match status" value="1"/>
</dbReference>
<dbReference type="Proteomes" id="UP000006201">
    <property type="component" value="Unassembled WGS sequence"/>
</dbReference>
<dbReference type="EC" id="2.7.13.3" evidence="2"/>
<dbReference type="RefSeq" id="WP_009838495.1">
    <property type="nucleotide sequence ID" value="NZ_AAOH01000006.1"/>
</dbReference>